<organism evidence="2">
    <name type="scientific">Magallana gigas</name>
    <name type="common">Pacific oyster</name>
    <name type="synonym">Crassostrea gigas</name>
    <dbReference type="NCBI Taxonomy" id="29159"/>
    <lineage>
        <taxon>Eukaryota</taxon>
        <taxon>Metazoa</taxon>
        <taxon>Spiralia</taxon>
        <taxon>Lophotrochozoa</taxon>
        <taxon>Mollusca</taxon>
        <taxon>Bivalvia</taxon>
        <taxon>Autobranchia</taxon>
        <taxon>Pteriomorphia</taxon>
        <taxon>Ostreida</taxon>
        <taxon>Ostreoidea</taxon>
        <taxon>Ostreidae</taxon>
        <taxon>Magallana</taxon>
    </lineage>
</organism>
<feature type="region of interest" description="Disordered" evidence="1">
    <location>
        <begin position="206"/>
        <end position="226"/>
    </location>
</feature>
<dbReference type="AlphaFoldDB" id="K1QD58"/>
<proteinExistence type="predicted"/>
<sequence>MSAKSIGKYCRKHAANICDYFCISCFKKVCFECLNDELRHTTMSIQALMRQNLKQVQDDMQILSRDLTPKYDAIIEEIDSKIASQTGKINMVPYILERSLNILSPSRLFFYECRKSPNHILDEIEAYLRRVGSMLPPELISISFRVALRKHIIERMLEKLAKRLMNHRFLQKSRLRSKRCLILTKLSDSDFFEEVKSVLGATNMAKNAKHHPKRLPPPKPETVSPLDRSEKEEAIDDVYNNSSHFVVGNNGPVLVITVLAFAHGGNSRMHGIVFQNAHGEVVFDAVTETITQRGSLHCVVTSTSDRRHLLAASDVLMEINLMEKSIKTIRKQDKWKYVDMTCTFSGFLLVIEEGKQLQSHQQDYRVTRCDLNGNILQEIDFVTESLYYPFKIQERINGDMSVLDKSNGNVLVLNASGREEQSYCAHYAENAPEFLPNLILCDKFGNTIIYDKQRSMIQITGKDFGNVCKIQLKKSSLLGFCIDIDDRLVCLCRCKDSGFEIRIYNYMNM</sequence>
<dbReference type="EMBL" id="JH816695">
    <property type="protein sequence ID" value="EKC26695.1"/>
    <property type="molecule type" value="Genomic_DNA"/>
</dbReference>
<dbReference type="Gene3D" id="3.30.160.60">
    <property type="entry name" value="Classic Zinc Finger"/>
    <property type="match status" value="1"/>
</dbReference>
<accession>K1QD58</accession>
<dbReference type="SUPFAM" id="SSF57845">
    <property type="entry name" value="B-box zinc-binding domain"/>
    <property type="match status" value="1"/>
</dbReference>
<dbReference type="HOGENOM" id="CLU_535580_0_0_1"/>
<dbReference type="InParanoid" id="K1QD58"/>
<gene>
    <name evidence="2" type="ORF">CGI_10012880</name>
</gene>
<dbReference type="InterPro" id="IPR011042">
    <property type="entry name" value="6-blade_b-propeller_TolB-like"/>
</dbReference>
<dbReference type="Gene3D" id="2.120.10.30">
    <property type="entry name" value="TolB, C-terminal domain"/>
    <property type="match status" value="1"/>
</dbReference>
<evidence type="ECO:0000256" key="1">
    <source>
        <dbReference type="SAM" id="MobiDB-lite"/>
    </source>
</evidence>
<reference evidence="2" key="1">
    <citation type="journal article" date="2012" name="Nature">
        <title>The oyster genome reveals stress adaptation and complexity of shell formation.</title>
        <authorList>
            <person name="Zhang G."/>
            <person name="Fang X."/>
            <person name="Guo X."/>
            <person name="Li L."/>
            <person name="Luo R."/>
            <person name="Xu F."/>
            <person name="Yang P."/>
            <person name="Zhang L."/>
            <person name="Wang X."/>
            <person name="Qi H."/>
            <person name="Xiong Z."/>
            <person name="Que H."/>
            <person name="Xie Y."/>
            <person name="Holland P.W."/>
            <person name="Paps J."/>
            <person name="Zhu Y."/>
            <person name="Wu F."/>
            <person name="Chen Y."/>
            <person name="Wang J."/>
            <person name="Peng C."/>
            <person name="Meng J."/>
            <person name="Yang L."/>
            <person name="Liu J."/>
            <person name="Wen B."/>
            <person name="Zhang N."/>
            <person name="Huang Z."/>
            <person name="Zhu Q."/>
            <person name="Feng Y."/>
            <person name="Mount A."/>
            <person name="Hedgecock D."/>
            <person name="Xu Z."/>
            <person name="Liu Y."/>
            <person name="Domazet-Loso T."/>
            <person name="Du Y."/>
            <person name="Sun X."/>
            <person name="Zhang S."/>
            <person name="Liu B."/>
            <person name="Cheng P."/>
            <person name="Jiang X."/>
            <person name="Li J."/>
            <person name="Fan D."/>
            <person name="Wang W."/>
            <person name="Fu W."/>
            <person name="Wang T."/>
            <person name="Wang B."/>
            <person name="Zhang J."/>
            <person name="Peng Z."/>
            <person name="Li Y."/>
            <person name="Li N."/>
            <person name="Wang J."/>
            <person name="Chen M."/>
            <person name="He Y."/>
            <person name="Tan F."/>
            <person name="Song X."/>
            <person name="Zheng Q."/>
            <person name="Huang R."/>
            <person name="Yang H."/>
            <person name="Du X."/>
            <person name="Chen L."/>
            <person name="Yang M."/>
            <person name="Gaffney P.M."/>
            <person name="Wang S."/>
            <person name="Luo L."/>
            <person name="She Z."/>
            <person name="Ming Y."/>
            <person name="Huang W."/>
            <person name="Zhang S."/>
            <person name="Huang B."/>
            <person name="Zhang Y."/>
            <person name="Qu T."/>
            <person name="Ni P."/>
            <person name="Miao G."/>
            <person name="Wang J."/>
            <person name="Wang Q."/>
            <person name="Steinberg C.E."/>
            <person name="Wang H."/>
            <person name="Li N."/>
            <person name="Qian L."/>
            <person name="Zhang G."/>
            <person name="Li Y."/>
            <person name="Yang H."/>
            <person name="Liu X."/>
            <person name="Wang J."/>
            <person name="Yin Y."/>
            <person name="Wang J."/>
        </authorList>
    </citation>
    <scope>NUCLEOTIDE SEQUENCE [LARGE SCALE GENOMIC DNA]</scope>
    <source>
        <strain evidence="2">05x7-T-G4-1.051#20</strain>
    </source>
</reference>
<evidence type="ECO:0008006" key="3">
    <source>
        <dbReference type="Google" id="ProtNLM"/>
    </source>
</evidence>
<name>K1QD58_MAGGI</name>
<feature type="compositionally biased region" description="Basic residues" evidence="1">
    <location>
        <begin position="207"/>
        <end position="216"/>
    </location>
</feature>
<protein>
    <recommendedName>
        <fullName evidence="3">B box-type domain-containing protein</fullName>
    </recommendedName>
</protein>
<evidence type="ECO:0000313" key="2">
    <source>
        <dbReference type="EMBL" id="EKC26695.1"/>
    </source>
</evidence>